<reference evidence="1" key="1">
    <citation type="submission" date="2014-11" db="EMBL/GenBank/DDBJ databases">
        <authorList>
            <person name="Amaro Gonzalez C."/>
        </authorList>
    </citation>
    <scope>NUCLEOTIDE SEQUENCE</scope>
</reference>
<proteinExistence type="predicted"/>
<dbReference type="AlphaFoldDB" id="A0A0E9TWT6"/>
<sequence length="30" mass="3521">MNPLAMKLAFPIKQPELNRRFRPSPLLLKT</sequence>
<dbReference type="EMBL" id="GBXM01050566">
    <property type="protein sequence ID" value="JAH58011.1"/>
    <property type="molecule type" value="Transcribed_RNA"/>
</dbReference>
<organism evidence="1">
    <name type="scientific">Anguilla anguilla</name>
    <name type="common">European freshwater eel</name>
    <name type="synonym">Muraena anguilla</name>
    <dbReference type="NCBI Taxonomy" id="7936"/>
    <lineage>
        <taxon>Eukaryota</taxon>
        <taxon>Metazoa</taxon>
        <taxon>Chordata</taxon>
        <taxon>Craniata</taxon>
        <taxon>Vertebrata</taxon>
        <taxon>Euteleostomi</taxon>
        <taxon>Actinopterygii</taxon>
        <taxon>Neopterygii</taxon>
        <taxon>Teleostei</taxon>
        <taxon>Anguilliformes</taxon>
        <taxon>Anguillidae</taxon>
        <taxon>Anguilla</taxon>
    </lineage>
</organism>
<accession>A0A0E9TWT6</accession>
<name>A0A0E9TWT6_ANGAN</name>
<evidence type="ECO:0000313" key="1">
    <source>
        <dbReference type="EMBL" id="JAH58011.1"/>
    </source>
</evidence>
<reference evidence="1" key="2">
    <citation type="journal article" date="2015" name="Fish Shellfish Immunol.">
        <title>Early steps in the European eel (Anguilla anguilla)-Vibrio vulnificus interaction in the gills: Role of the RtxA13 toxin.</title>
        <authorList>
            <person name="Callol A."/>
            <person name="Pajuelo D."/>
            <person name="Ebbesson L."/>
            <person name="Teles M."/>
            <person name="MacKenzie S."/>
            <person name="Amaro C."/>
        </authorList>
    </citation>
    <scope>NUCLEOTIDE SEQUENCE</scope>
</reference>
<protein>
    <submittedName>
        <fullName evidence="1">Uncharacterized protein</fullName>
    </submittedName>
</protein>